<keyword evidence="3" id="KW-1185">Reference proteome</keyword>
<keyword evidence="1" id="KW-1133">Transmembrane helix</keyword>
<dbReference type="HOGENOM" id="CLU_1047231_0_0_1"/>
<keyword evidence="1" id="KW-0472">Membrane</keyword>
<reference evidence="2" key="2">
    <citation type="submission" date="2013-04" db="UniProtKB">
        <authorList>
            <consortium name="EnsemblPlants"/>
        </authorList>
    </citation>
    <scope>IDENTIFICATION</scope>
</reference>
<dbReference type="Proteomes" id="UP000006038">
    <property type="component" value="Chromosome 8"/>
</dbReference>
<organism evidence="2">
    <name type="scientific">Oryza brachyantha</name>
    <name type="common">malo sina</name>
    <dbReference type="NCBI Taxonomy" id="4533"/>
    <lineage>
        <taxon>Eukaryota</taxon>
        <taxon>Viridiplantae</taxon>
        <taxon>Streptophyta</taxon>
        <taxon>Embryophyta</taxon>
        <taxon>Tracheophyta</taxon>
        <taxon>Spermatophyta</taxon>
        <taxon>Magnoliopsida</taxon>
        <taxon>Liliopsida</taxon>
        <taxon>Poales</taxon>
        <taxon>Poaceae</taxon>
        <taxon>BOP clade</taxon>
        <taxon>Oryzoideae</taxon>
        <taxon>Oryzeae</taxon>
        <taxon>Oryzinae</taxon>
        <taxon>Oryza</taxon>
    </lineage>
</organism>
<proteinExistence type="predicted"/>
<evidence type="ECO:0000313" key="3">
    <source>
        <dbReference type="Proteomes" id="UP000006038"/>
    </source>
</evidence>
<reference evidence="2" key="1">
    <citation type="journal article" date="2013" name="Nat. Commun.">
        <title>Whole-genome sequencing of Oryza brachyantha reveals mechanisms underlying Oryza genome evolution.</title>
        <authorList>
            <person name="Chen J."/>
            <person name="Huang Q."/>
            <person name="Gao D."/>
            <person name="Wang J."/>
            <person name="Lang Y."/>
            <person name="Liu T."/>
            <person name="Li B."/>
            <person name="Bai Z."/>
            <person name="Luis Goicoechea J."/>
            <person name="Liang C."/>
            <person name="Chen C."/>
            <person name="Zhang W."/>
            <person name="Sun S."/>
            <person name="Liao Y."/>
            <person name="Zhang X."/>
            <person name="Yang L."/>
            <person name="Song C."/>
            <person name="Wang M."/>
            <person name="Shi J."/>
            <person name="Liu G."/>
            <person name="Liu J."/>
            <person name="Zhou H."/>
            <person name="Zhou W."/>
            <person name="Yu Q."/>
            <person name="An N."/>
            <person name="Chen Y."/>
            <person name="Cai Q."/>
            <person name="Wang B."/>
            <person name="Liu B."/>
            <person name="Min J."/>
            <person name="Huang Y."/>
            <person name="Wu H."/>
            <person name="Li Z."/>
            <person name="Zhang Y."/>
            <person name="Yin Y."/>
            <person name="Song W."/>
            <person name="Jiang J."/>
            <person name="Jackson S.A."/>
            <person name="Wing R.A."/>
            <person name="Wang J."/>
            <person name="Chen M."/>
        </authorList>
    </citation>
    <scope>NUCLEOTIDE SEQUENCE [LARGE SCALE GENOMIC DNA]</scope>
    <source>
        <strain evidence="2">cv. IRGC 101232</strain>
    </source>
</reference>
<protein>
    <recommendedName>
        <fullName evidence="4">Zinc finger GRF-type domain-containing protein</fullName>
    </recommendedName>
</protein>
<evidence type="ECO:0008006" key="4">
    <source>
        <dbReference type="Google" id="ProtNLM"/>
    </source>
</evidence>
<sequence length="266" mass="29090">MDAKGGSAHFAFTPLLARSRPPLELLGSRRWEINPNSGVRSEARVLAIAGGVLVWAEDLVSFLLLAEERGGGRKRKRACCAVAAFRGEDRRPFCPLLIRTERAGFGEARAATTTPTTSLPLSSGAGGALHRIPALRLPLARASESLRHPPAEERCGAAVVESRSIKHGGKFFFKCVENDQDVPDSCNFFKWVDSYRKMVEGMTVQSIDEASSDVALEHFVAGPKENKLRVDDGKMDKLINLIQVLVMINICLLVVCFIGVFVMILK</sequence>
<name>J3MS96_ORYBR</name>
<dbReference type="EnsemblPlants" id="OB08G19750.1">
    <property type="protein sequence ID" value="OB08G19750.1"/>
    <property type="gene ID" value="OB08G19750"/>
</dbReference>
<keyword evidence="1" id="KW-0812">Transmembrane</keyword>
<dbReference type="Gramene" id="OB08G19750.1">
    <property type="protein sequence ID" value="OB08G19750.1"/>
    <property type="gene ID" value="OB08G19750"/>
</dbReference>
<evidence type="ECO:0000256" key="1">
    <source>
        <dbReference type="SAM" id="Phobius"/>
    </source>
</evidence>
<dbReference type="AlphaFoldDB" id="J3MS96"/>
<evidence type="ECO:0000313" key="2">
    <source>
        <dbReference type="EnsemblPlants" id="OB08G19750.1"/>
    </source>
</evidence>
<feature type="transmembrane region" description="Helical" evidence="1">
    <location>
        <begin position="244"/>
        <end position="265"/>
    </location>
</feature>
<accession>J3MS96</accession>